<keyword evidence="1" id="KW-0732">Signal</keyword>
<organism evidence="2 3">
    <name type="scientific">Sediminibacillus halophilus</name>
    <dbReference type="NCBI Taxonomy" id="482461"/>
    <lineage>
        <taxon>Bacteria</taxon>
        <taxon>Bacillati</taxon>
        <taxon>Bacillota</taxon>
        <taxon>Bacilli</taxon>
        <taxon>Bacillales</taxon>
        <taxon>Bacillaceae</taxon>
        <taxon>Sediminibacillus</taxon>
    </lineage>
</organism>
<feature type="signal peptide" evidence="1">
    <location>
        <begin position="1"/>
        <end position="19"/>
    </location>
</feature>
<sequence length="132" mass="14908">MKFRLLLLLLLSVVLTACASTKSEEKTSGNEGIHTKAYPDVEQILKKDEDADVFQWKKRIYKTDLKSLESMEVSKEEQIGTIESIYSDGEAFTDNMATKLPVGTVIYATDKDNILIAEHDGKTKRYLAMIED</sequence>
<gene>
    <name evidence="2" type="ORF">SAMN05216244_3252</name>
</gene>
<dbReference type="RefSeq" id="WP_139186980.1">
    <property type="nucleotide sequence ID" value="NZ_FNHF01000004.1"/>
</dbReference>
<accession>A0A1G9VE78</accession>
<evidence type="ECO:0000313" key="3">
    <source>
        <dbReference type="Proteomes" id="UP000182347"/>
    </source>
</evidence>
<protein>
    <submittedName>
        <fullName evidence="2">Uncharacterized protein</fullName>
    </submittedName>
</protein>
<keyword evidence="3" id="KW-1185">Reference proteome</keyword>
<evidence type="ECO:0000313" key="2">
    <source>
        <dbReference type="EMBL" id="SDM70568.1"/>
    </source>
</evidence>
<dbReference type="Proteomes" id="UP000182347">
    <property type="component" value="Unassembled WGS sequence"/>
</dbReference>
<evidence type="ECO:0000256" key="1">
    <source>
        <dbReference type="SAM" id="SignalP"/>
    </source>
</evidence>
<dbReference type="PROSITE" id="PS51257">
    <property type="entry name" value="PROKAR_LIPOPROTEIN"/>
    <property type="match status" value="1"/>
</dbReference>
<dbReference type="AlphaFoldDB" id="A0A1G9VE78"/>
<proteinExistence type="predicted"/>
<reference evidence="3" key="1">
    <citation type="submission" date="2016-10" db="EMBL/GenBank/DDBJ databases">
        <authorList>
            <person name="Varghese N."/>
            <person name="Submissions S."/>
        </authorList>
    </citation>
    <scope>NUCLEOTIDE SEQUENCE [LARGE SCALE GENOMIC DNA]</scope>
    <source>
        <strain evidence="3">CGMCC 1.6199</strain>
    </source>
</reference>
<name>A0A1G9VE78_9BACI</name>
<dbReference type="OrthoDB" id="1909991at2"/>
<feature type="chain" id="PRO_5010256158" evidence="1">
    <location>
        <begin position="20"/>
        <end position="132"/>
    </location>
</feature>
<dbReference type="EMBL" id="FNHF01000004">
    <property type="protein sequence ID" value="SDM70568.1"/>
    <property type="molecule type" value="Genomic_DNA"/>
</dbReference>